<evidence type="ECO:0000313" key="3">
    <source>
        <dbReference type="Proteomes" id="UP000267464"/>
    </source>
</evidence>
<evidence type="ECO:0000256" key="1">
    <source>
        <dbReference type="SAM" id="Phobius"/>
    </source>
</evidence>
<reference evidence="2 3" key="1">
    <citation type="submission" date="2018-08" db="EMBL/GenBank/DDBJ databases">
        <authorList>
            <person name="Khan S.A."/>
            <person name="Jeon C.O."/>
            <person name="Chun B.H."/>
            <person name="Jeong S.E."/>
        </authorList>
    </citation>
    <scope>NUCLEOTIDE SEQUENCE [LARGE SCALE GENOMIC DNA]</scope>
    <source>
        <strain evidence="2 3">S-16</strain>
    </source>
</reference>
<keyword evidence="1" id="KW-0812">Transmembrane</keyword>
<gene>
    <name evidence="2" type="ORF">DZC73_16675</name>
</gene>
<sequence length="476" mass="50820">MLLFVLVTFVIWVAVLWQWEKTHRDMTVTDIVLYLGVLPVLVFGLLVALRWAWRSAGERASAAAQAAAAAAASPAGAAATPAQAQEAAARHTTVKVLATFVASPTGRAASDILDAAAEGTPRPDLDAELKDEDGMPVMCARIAELQTQDLDDQIEPIVTATRSQQAAWADARMSTHAVRALCAMQQPLQRSIDALRPWEDRFSAADSTSMVRVLVGWPADWTPFEQAVALAWVRLLMTEHAGPCIAASRFAFEAQPGTGEQLWIKADQLLQVLARDKREDVLLVAACHSGISDAAVTELAKQRRLFSAATHPKGLMPGEAAAALLLAPVQWPKSPDDDTPPVHLHRPAVAKRDKSIEAGGRITADCLRETLTQALAASQLDASHVGSLVCDADQHSARSTELFGTTLDMLAHLDPTEDMRLIGVGNGHTGVASTLLVVAAAAERARSVDKPTVALTLGDAFMRLALLVRPQAPTVS</sequence>
<name>A0A3N7HNI3_9BURK</name>
<feature type="transmembrane region" description="Helical" evidence="1">
    <location>
        <begin position="34"/>
        <end position="53"/>
    </location>
</feature>
<keyword evidence="1" id="KW-1133">Transmembrane helix</keyword>
<dbReference type="AlphaFoldDB" id="A0A3N7HNI3"/>
<evidence type="ECO:0000313" key="2">
    <source>
        <dbReference type="EMBL" id="RQP23758.1"/>
    </source>
</evidence>
<keyword evidence="3" id="KW-1185">Reference proteome</keyword>
<accession>A0A3N7HNI3</accession>
<dbReference type="EMBL" id="QUSW01000004">
    <property type="protein sequence ID" value="RQP23758.1"/>
    <property type="molecule type" value="Genomic_DNA"/>
</dbReference>
<organism evidence="2 3">
    <name type="scientific">Piscinibacter terrae</name>
    <dbReference type="NCBI Taxonomy" id="2496871"/>
    <lineage>
        <taxon>Bacteria</taxon>
        <taxon>Pseudomonadati</taxon>
        <taxon>Pseudomonadota</taxon>
        <taxon>Betaproteobacteria</taxon>
        <taxon>Burkholderiales</taxon>
        <taxon>Sphaerotilaceae</taxon>
        <taxon>Piscinibacter</taxon>
    </lineage>
</organism>
<protein>
    <recommendedName>
        <fullName evidence="4">3-oxoacyl-ACP synthase</fullName>
    </recommendedName>
</protein>
<keyword evidence="1" id="KW-0472">Membrane</keyword>
<reference evidence="2 3" key="2">
    <citation type="submission" date="2018-12" db="EMBL/GenBank/DDBJ databases">
        <title>Rhizobacter gummiphilus sp. nov., a rubber-degrading bacterium isolated from the soil of a botanical garden in Japan.</title>
        <authorList>
            <person name="Shunsuke S.S."/>
        </authorList>
    </citation>
    <scope>NUCLEOTIDE SEQUENCE [LARGE SCALE GENOMIC DNA]</scope>
    <source>
        <strain evidence="2 3">S-16</strain>
    </source>
</reference>
<evidence type="ECO:0008006" key="4">
    <source>
        <dbReference type="Google" id="ProtNLM"/>
    </source>
</evidence>
<comment type="caution">
    <text evidence="2">The sequence shown here is derived from an EMBL/GenBank/DDBJ whole genome shotgun (WGS) entry which is preliminary data.</text>
</comment>
<proteinExistence type="predicted"/>
<dbReference type="Proteomes" id="UP000267464">
    <property type="component" value="Unassembled WGS sequence"/>
</dbReference>